<proteinExistence type="predicted"/>
<dbReference type="InterPro" id="IPR023833">
    <property type="entry name" value="Signal_pept_SipW-depend-type"/>
</dbReference>
<dbReference type="EMBL" id="MGHH01000007">
    <property type="protein sequence ID" value="OGM65079.1"/>
    <property type="molecule type" value="Genomic_DNA"/>
</dbReference>
<dbReference type="NCBIfam" id="TIGR04088">
    <property type="entry name" value="cognate_SipW"/>
    <property type="match status" value="1"/>
</dbReference>
<sequence>MKKTNLRRIFGSLFTIGVVAIVAIAVSNAFFSDSETSLGNTFVAGDIDLQIDNESYAIDWNIPGYPQPTGAFVASTHTSWELRDLTVEKFFDFVDLKPGDYGEDTISVHVGSNDAWMCAAAQITEDQDNSCTDPENADDPTCQDPGGDGELDEEVNFAFWVDDGDNVFEIGEPTPFLSGPISGIDEQGQITLADSQSSILGATNPIPGGTTFYIGKYWCFGDVNQTPVDPASGPQDETRSPLNAGTGFSCSGASVDNAAQTDSVVGDLEFYAEQSRNNPDFSCDTWLPEWVVRVESPELAFGPNGWGGWSCPVDTHVVGGGYEPGTATVQFSGPAKAGEPLYPVYPHYTYIPPETGWVVQNDNDGESITVFALCAPN</sequence>
<protein>
    <submittedName>
        <fullName evidence="3">Uncharacterized protein</fullName>
    </submittedName>
</protein>
<dbReference type="STRING" id="1802521.A2893_05500"/>
<reference evidence="3 4" key="1">
    <citation type="journal article" date="2016" name="Nat. Commun.">
        <title>Thousands of microbial genomes shed light on interconnected biogeochemical processes in an aquifer system.</title>
        <authorList>
            <person name="Anantharaman K."/>
            <person name="Brown C.T."/>
            <person name="Hug L.A."/>
            <person name="Sharon I."/>
            <person name="Castelle C.J."/>
            <person name="Probst A.J."/>
            <person name="Thomas B.C."/>
            <person name="Singh A."/>
            <person name="Wilkins M.J."/>
            <person name="Karaoz U."/>
            <person name="Brodie E.L."/>
            <person name="Williams K.H."/>
            <person name="Hubbard S.S."/>
            <person name="Banfield J.F."/>
        </authorList>
    </citation>
    <scope>NUCLEOTIDE SEQUENCE [LARGE SCALE GENOMIC DNA]</scope>
</reference>
<accession>A0A1F8BN48</accession>
<evidence type="ECO:0000313" key="3">
    <source>
        <dbReference type="EMBL" id="OGM65079.1"/>
    </source>
</evidence>
<dbReference type="AlphaFoldDB" id="A0A1F8BN48"/>
<evidence type="ECO:0000256" key="1">
    <source>
        <dbReference type="SAM" id="MobiDB-lite"/>
    </source>
</evidence>
<gene>
    <name evidence="3" type="ORF">A2893_05500</name>
</gene>
<comment type="caution">
    <text evidence="3">The sequence shown here is derived from an EMBL/GenBank/DDBJ whole genome shotgun (WGS) entry which is preliminary data.</text>
</comment>
<feature type="region of interest" description="Disordered" evidence="1">
    <location>
        <begin position="127"/>
        <end position="151"/>
    </location>
</feature>
<feature type="transmembrane region" description="Helical" evidence="2">
    <location>
        <begin position="12"/>
        <end position="31"/>
    </location>
</feature>
<organism evidence="3 4">
    <name type="scientific">Candidatus Woesebacteria bacterium RIFCSPLOWO2_01_FULL_39_25</name>
    <dbReference type="NCBI Taxonomy" id="1802521"/>
    <lineage>
        <taxon>Bacteria</taxon>
        <taxon>Candidatus Woeseibacteriota</taxon>
    </lineage>
</organism>
<keyword evidence="2" id="KW-0472">Membrane</keyword>
<evidence type="ECO:0000313" key="4">
    <source>
        <dbReference type="Proteomes" id="UP000176725"/>
    </source>
</evidence>
<keyword evidence="2" id="KW-0812">Transmembrane</keyword>
<evidence type="ECO:0000256" key="2">
    <source>
        <dbReference type="SAM" id="Phobius"/>
    </source>
</evidence>
<name>A0A1F8BN48_9BACT</name>
<dbReference type="Proteomes" id="UP000176725">
    <property type="component" value="Unassembled WGS sequence"/>
</dbReference>
<keyword evidence="2" id="KW-1133">Transmembrane helix</keyword>